<gene>
    <name evidence="1" type="ORF">CSKR_113594</name>
</gene>
<name>A0A3R7FEF9_CLOSI</name>
<dbReference type="EMBL" id="NIRI02000013">
    <property type="protein sequence ID" value="KAG5453245.1"/>
    <property type="molecule type" value="Genomic_DNA"/>
</dbReference>
<evidence type="ECO:0000313" key="2">
    <source>
        <dbReference type="Proteomes" id="UP000286415"/>
    </source>
</evidence>
<reference evidence="1 2" key="2">
    <citation type="journal article" date="2021" name="Genomics">
        <title>High-quality reference genome for Clonorchis sinensis.</title>
        <authorList>
            <person name="Young N.D."/>
            <person name="Stroehlein A.J."/>
            <person name="Kinkar L."/>
            <person name="Wang T."/>
            <person name="Sohn W.M."/>
            <person name="Chang B.C.H."/>
            <person name="Kaur P."/>
            <person name="Weisz D."/>
            <person name="Dudchenko O."/>
            <person name="Aiden E.L."/>
            <person name="Korhonen P.K."/>
            <person name="Gasser R.B."/>
        </authorList>
    </citation>
    <scope>NUCLEOTIDE SEQUENCE [LARGE SCALE GENOMIC DNA]</scope>
    <source>
        <strain evidence="1">Cs-k2</strain>
    </source>
</reference>
<organism evidence="1 2">
    <name type="scientific">Clonorchis sinensis</name>
    <name type="common">Chinese liver fluke</name>
    <dbReference type="NCBI Taxonomy" id="79923"/>
    <lineage>
        <taxon>Eukaryota</taxon>
        <taxon>Metazoa</taxon>
        <taxon>Spiralia</taxon>
        <taxon>Lophotrochozoa</taxon>
        <taxon>Platyhelminthes</taxon>
        <taxon>Trematoda</taxon>
        <taxon>Digenea</taxon>
        <taxon>Opisthorchiida</taxon>
        <taxon>Opisthorchiata</taxon>
        <taxon>Opisthorchiidae</taxon>
        <taxon>Clonorchis</taxon>
    </lineage>
</organism>
<evidence type="ECO:0000313" key="1">
    <source>
        <dbReference type="EMBL" id="KAG5453245.1"/>
    </source>
</evidence>
<keyword evidence="2" id="KW-1185">Reference proteome</keyword>
<sequence length="132" mass="15142">MSSNLLAFKKQRFTKETTHTVTENSATVYDWFRFSRSSPGRHSPRVSVLLESELGRQAQTSRFQSVSLMFQLNPTYVKFDLYTHLHTTLVLTGDSTEYQESFVYGILQLNVLHKGRLMYQSVGHSRCGSILS</sequence>
<accession>A0A3R7FEF9</accession>
<dbReference type="InParanoid" id="A0A3R7FEF9"/>
<protein>
    <submittedName>
        <fullName evidence="1">Uncharacterized protein</fullName>
    </submittedName>
</protein>
<dbReference type="AlphaFoldDB" id="A0A3R7FEF9"/>
<reference evidence="1 2" key="1">
    <citation type="journal article" date="2018" name="Biotechnol. Adv.">
        <title>Improved genomic resources and new bioinformatic workflow for the carcinogenic parasite Clonorchis sinensis: Biotechnological implications.</title>
        <authorList>
            <person name="Wang D."/>
            <person name="Korhonen P.K."/>
            <person name="Gasser R.B."/>
            <person name="Young N.D."/>
        </authorList>
    </citation>
    <scope>NUCLEOTIDE SEQUENCE [LARGE SCALE GENOMIC DNA]</scope>
    <source>
        <strain evidence="1">Cs-k2</strain>
    </source>
</reference>
<dbReference type="Proteomes" id="UP000286415">
    <property type="component" value="Unassembled WGS sequence"/>
</dbReference>
<comment type="caution">
    <text evidence="1">The sequence shown here is derived from an EMBL/GenBank/DDBJ whole genome shotgun (WGS) entry which is preliminary data.</text>
</comment>
<proteinExistence type="predicted"/>